<dbReference type="GO" id="GO:0016020">
    <property type="term" value="C:membrane"/>
    <property type="evidence" value="ECO:0007669"/>
    <property type="project" value="InterPro"/>
</dbReference>
<dbReference type="OrthoDB" id="9937247at2759"/>
<dbReference type="GO" id="GO:0008360">
    <property type="term" value="P:regulation of cell shape"/>
    <property type="evidence" value="ECO:0007669"/>
    <property type="project" value="InterPro"/>
</dbReference>
<feature type="compositionally biased region" description="Basic and acidic residues" evidence="11">
    <location>
        <begin position="292"/>
        <end position="302"/>
    </location>
</feature>
<dbReference type="Pfam" id="PF03285">
    <property type="entry name" value="Paralemmin"/>
    <property type="match status" value="2"/>
</dbReference>
<evidence type="ECO:0000256" key="1">
    <source>
        <dbReference type="ARBA" id="ARBA00004279"/>
    </source>
</evidence>
<feature type="compositionally biased region" description="Polar residues" evidence="11">
    <location>
        <begin position="505"/>
        <end position="521"/>
    </location>
</feature>
<evidence type="ECO:0000256" key="5">
    <source>
        <dbReference type="ARBA" id="ARBA00022490"/>
    </source>
</evidence>
<keyword evidence="8" id="KW-0966">Cell projection</keyword>
<comment type="subcellular location">
    <subcellularLocation>
        <location evidence="1">Cell projection</location>
        <location evidence="1">Dendrite</location>
    </subcellularLocation>
    <subcellularLocation>
        <location evidence="3">Cell projection</location>
        <location evidence="3">Dendritic spine</location>
    </subcellularLocation>
    <subcellularLocation>
        <location evidence="2">Cytoplasm</location>
    </subcellularLocation>
</comment>
<keyword evidence="5" id="KW-0963">Cytoplasm</keyword>
<dbReference type="EMBL" id="VXBH01008162">
    <property type="protein sequence ID" value="NXN59895.1"/>
    <property type="molecule type" value="Genomic_DNA"/>
</dbReference>
<feature type="non-terminal residue" evidence="12">
    <location>
        <position position="1"/>
    </location>
</feature>
<evidence type="ECO:0000256" key="8">
    <source>
        <dbReference type="ARBA" id="ARBA00023273"/>
    </source>
</evidence>
<reference evidence="12 13" key="1">
    <citation type="submission" date="2019-09" db="EMBL/GenBank/DDBJ databases">
        <title>Bird 10,000 Genomes (B10K) Project - Family phase.</title>
        <authorList>
            <person name="Zhang G."/>
        </authorList>
    </citation>
    <scope>NUCLEOTIDE SEQUENCE [LARGE SCALE GENOMIC DNA]</scope>
    <source>
        <strain evidence="12">B10K-DU-002-16</strain>
        <tissue evidence="12">Muscle</tissue>
    </source>
</reference>
<organism evidence="12 13">
    <name type="scientific">Rynchops niger</name>
    <name type="common">Black skimmer</name>
    <dbReference type="NCBI Taxonomy" id="227184"/>
    <lineage>
        <taxon>Eukaryota</taxon>
        <taxon>Metazoa</taxon>
        <taxon>Chordata</taxon>
        <taxon>Craniata</taxon>
        <taxon>Vertebrata</taxon>
        <taxon>Euteleostomi</taxon>
        <taxon>Archelosauria</taxon>
        <taxon>Archosauria</taxon>
        <taxon>Dinosauria</taxon>
        <taxon>Saurischia</taxon>
        <taxon>Theropoda</taxon>
        <taxon>Coelurosauria</taxon>
        <taxon>Aves</taxon>
        <taxon>Neognathae</taxon>
        <taxon>Neoaves</taxon>
        <taxon>Charadriiformes</taxon>
        <taxon>Laridae</taxon>
        <taxon>Rynchops</taxon>
    </lineage>
</organism>
<dbReference type="AlphaFoldDB" id="A0A7L1KAI5"/>
<keyword evidence="7 10" id="KW-0175">Coiled coil</keyword>
<feature type="coiled-coil region" evidence="10">
    <location>
        <begin position="2"/>
        <end position="34"/>
    </location>
</feature>
<evidence type="ECO:0000256" key="11">
    <source>
        <dbReference type="SAM" id="MobiDB-lite"/>
    </source>
</evidence>
<evidence type="ECO:0000313" key="13">
    <source>
        <dbReference type="Proteomes" id="UP000525416"/>
    </source>
</evidence>
<dbReference type="InterPro" id="IPR004965">
    <property type="entry name" value="Paralemmin"/>
</dbReference>
<feature type="compositionally biased region" description="Basic and acidic residues" evidence="11">
    <location>
        <begin position="259"/>
        <end position="277"/>
    </location>
</feature>
<comment type="caution">
    <text evidence="12">The sequence shown here is derived from an EMBL/GenBank/DDBJ whole genome shotgun (WGS) entry which is preliminary data.</text>
</comment>
<evidence type="ECO:0000256" key="9">
    <source>
        <dbReference type="ARBA" id="ARBA00040857"/>
    </source>
</evidence>
<accession>A0A7L1KAI5</accession>
<comment type="similarity">
    <text evidence="4">Belongs to the paralemmin family.</text>
</comment>
<feature type="coiled-coil region" evidence="10">
    <location>
        <begin position="62"/>
        <end position="92"/>
    </location>
</feature>
<protein>
    <recommendedName>
        <fullName evidence="9">Palmdelphin</fullName>
    </recommendedName>
</protein>
<dbReference type="Proteomes" id="UP000525416">
    <property type="component" value="Unassembled WGS sequence"/>
</dbReference>
<dbReference type="PANTHER" id="PTHR46881">
    <property type="entry name" value="PALMDELPHIN"/>
    <property type="match status" value="1"/>
</dbReference>
<evidence type="ECO:0000256" key="2">
    <source>
        <dbReference type="ARBA" id="ARBA00004496"/>
    </source>
</evidence>
<feature type="compositionally biased region" description="Polar residues" evidence="11">
    <location>
        <begin position="279"/>
        <end position="288"/>
    </location>
</feature>
<dbReference type="GO" id="GO:0005737">
    <property type="term" value="C:cytoplasm"/>
    <property type="evidence" value="ECO:0007669"/>
    <property type="project" value="UniProtKB-SubCell"/>
</dbReference>
<evidence type="ECO:0000256" key="4">
    <source>
        <dbReference type="ARBA" id="ARBA00005756"/>
    </source>
</evidence>
<name>A0A7L1KAI5_RYNNI</name>
<keyword evidence="6" id="KW-0770">Synapse</keyword>
<dbReference type="GO" id="GO:0043197">
    <property type="term" value="C:dendritic spine"/>
    <property type="evidence" value="ECO:0007669"/>
    <property type="project" value="UniProtKB-SubCell"/>
</dbReference>
<evidence type="ECO:0000256" key="6">
    <source>
        <dbReference type="ARBA" id="ARBA00023018"/>
    </source>
</evidence>
<sequence length="521" mass="59726">DKRKLQEEITQKRLKVEEEKMKHQHLKKKALREKWLLDGLSSLTPKEQEEMQKQNWEDHQRTRELEQDIFRLEKEIEALEREEMKVSAKEEAILKKLKSVEKTTEDIIKSVKTEKAEVEKEAADYIYTSIPDLPKYFRPSALKSTAHPAADDEEKRKALFAMEIKVEKDMKTGENTVLSTIPLPSKEFKETGIKVYDDGRKSVYAVSSDGSTTQNGMDELAPVEVEDLLRQATEKNSQSPTEYHEPVFANKFCRPVTPQKDKLVPGPKLEDTHRREMNGFSNHQTDFSPKTEPLRHQHKENGLDLPKVIQPKSPSPVLSHSEKTVHTNIHNEERKAACEELKPYQNTSERHNETRFLSPCHLNETSLAPQEEEDVQYSVVQAVPCYVDDSEPVTMIFMGYQRIDDDDEEAEQKLSRYDGVIRAELVVIDDDDEDDSKSEKPAYHPIGHYSQVYQPPSRKITEVPQMNPVSGLGPSLNKVPHKNSISLQEQEERLSSPTHHAHLHSQISGDGTEDPSLTGNR</sequence>
<keyword evidence="13" id="KW-1185">Reference proteome</keyword>
<gene>
    <name evidence="12" type="primary">Palmd</name>
    <name evidence="12" type="ORF">RYNNIG_R01954</name>
</gene>
<proteinExistence type="inferred from homology"/>
<evidence type="ECO:0000256" key="7">
    <source>
        <dbReference type="ARBA" id="ARBA00023054"/>
    </source>
</evidence>
<feature type="non-terminal residue" evidence="12">
    <location>
        <position position="521"/>
    </location>
</feature>
<feature type="region of interest" description="Disordered" evidence="11">
    <location>
        <begin position="232"/>
        <end position="325"/>
    </location>
</feature>
<evidence type="ECO:0000256" key="3">
    <source>
        <dbReference type="ARBA" id="ARBA00004552"/>
    </source>
</evidence>
<evidence type="ECO:0000313" key="12">
    <source>
        <dbReference type="EMBL" id="NXN59895.1"/>
    </source>
</evidence>
<dbReference type="PANTHER" id="PTHR46881:SF1">
    <property type="entry name" value="PALMDELPHIN"/>
    <property type="match status" value="1"/>
</dbReference>
<evidence type="ECO:0000256" key="10">
    <source>
        <dbReference type="SAM" id="Coils"/>
    </source>
</evidence>
<feature type="region of interest" description="Disordered" evidence="11">
    <location>
        <begin position="429"/>
        <end position="521"/>
    </location>
</feature>